<sequence>MVPRSPYPEDYSFQFPELDFGFPKVTIFVGRDGQVYADARAVEEVLPSLAHQVRFSGIVDGIWLFDELRLHLAPYNISPRQIQDGLLNLFRLLRSSNTTFEHLKLGLLCRLEHLLHVDINNSIYTRTNGLMRCRRRFLVLAGLADITTSTRLAKALACSFLAISEEVMGYERTMWLEEWNSAFEFLSSLLPPPLYEECVYILTHGLNYRRGRQSHRKRIMYAPRSRTVAPIQHRRQLLLPATAGQLMRSPSADYALAPTYGAANQELQLLAHNQQVMVQNQYAMQNQLGNIEAAVAGQYY</sequence>
<evidence type="ECO:0000313" key="2">
    <source>
        <dbReference type="Proteomes" id="UP000799770"/>
    </source>
</evidence>
<keyword evidence="2" id="KW-1185">Reference proteome</keyword>
<protein>
    <submittedName>
        <fullName evidence="1">Uncharacterized protein</fullName>
    </submittedName>
</protein>
<dbReference type="Proteomes" id="UP000799770">
    <property type="component" value="Unassembled WGS sequence"/>
</dbReference>
<dbReference type="AlphaFoldDB" id="A0A6A5ZRH7"/>
<proteinExistence type="predicted"/>
<name>A0A6A5ZRH7_9PLEO</name>
<evidence type="ECO:0000313" key="1">
    <source>
        <dbReference type="EMBL" id="KAF2122280.1"/>
    </source>
</evidence>
<organism evidence="1 2">
    <name type="scientific">Lophiotrema nucula</name>
    <dbReference type="NCBI Taxonomy" id="690887"/>
    <lineage>
        <taxon>Eukaryota</taxon>
        <taxon>Fungi</taxon>
        <taxon>Dikarya</taxon>
        <taxon>Ascomycota</taxon>
        <taxon>Pezizomycotina</taxon>
        <taxon>Dothideomycetes</taxon>
        <taxon>Pleosporomycetidae</taxon>
        <taxon>Pleosporales</taxon>
        <taxon>Lophiotremataceae</taxon>
        <taxon>Lophiotrema</taxon>
    </lineage>
</organism>
<reference evidence="1" key="1">
    <citation type="journal article" date="2020" name="Stud. Mycol.">
        <title>101 Dothideomycetes genomes: a test case for predicting lifestyles and emergence of pathogens.</title>
        <authorList>
            <person name="Haridas S."/>
            <person name="Albert R."/>
            <person name="Binder M."/>
            <person name="Bloem J."/>
            <person name="Labutti K."/>
            <person name="Salamov A."/>
            <person name="Andreopoulos B."/>
            <person name="Baker S."/>
            <person name="Barry K."/>
            <person name="Bills G."/>
            <person name="Bluhm B."/>
            <person name="Cannon C."/>
            <person name="Castanera R."/>
            <person name="Culley D."/>
            <person name="Daum C."/>
            <person name="Ezra D."/>
            <person name="Gonzalez J."/>
            <person name="Henrissat B."/>
            <person name="Kuo A."/>
            <person name="Liang C."/>
            <person name="Lipzen A."/>
            <person name="Lutzoni F."/>
            <person name="Magnuson J."/>
            <person name="Mondo S."/>
            <person name="Nolan M."/>
            <person name="Ohm R."/>
            <person name="Pangilinan J."/>
            <person name="Park H.-J."/>
            <person name="Ramirez L."/>
            <person name="Alfaro M."/>
            <person name="Sun H."/>
            <person name="Tritt A."/>
            <person name="Yoshinaga Y."/>
            <person name="Zwiers L.-H."/>
            <person name="Turgeon B."/>
            <person name="Goodwin S."/>
            <person name="Spatafora J."/>
            <person name="Crous P."/>
            <person name="Grigoriev I."/>
        </authorList>
    </citation>
    <scope>NUCLEOTIDE SEQUENCE</scope>
    <source>
        <strain evidence="1">CBS 627.86</strain>
    </source>
</reference>
<accession>A0A6A5ZRH7</accession>
<gene>
    <name evidence="1" type="ORF">BDV96DRAFT_594183</name>
</gene>
<dbReference type="EMBL" id="ML977311">
    <property type="protein sequence ID" value="KAF2122280.1"/>
    <property type="molecule type" value="Genomic_DNA"/>
</dbReference>